<keyword evidence="3" id="KW-1185">Reference proteome</keyword>
<sequence length="110" mass="12039">MIGSRRGSDSHRGSDSRGTPDDAREARVRLREFVRANHPDVGGDPEVFAAGVAELQSARDGVRSPSETPNTLPGERGDGPVVLVRRHGLRGLLARIREWRARRGRGPRVV</sequence>
<evidence type="ECO:0000313" key="3">
    <source>
        <dbReference type="Proteomes" id="UP000198716"/>
    </source>
</evidence>
<dbReference type="EMBL" id="FOMZ01000007">
    <property type="protein sequence ID" value="SFE06471.1"/>
    <property type="molecule type" value="Genomic_DNA"/>
</dbReference>
<evidence type="ECO:0008006" key="4">
    <source>
        <dbReference type="Google" id="ProtNLM"/>
    </source>
</evidence>
<protein>
    <recommendedName>
        <fullName evidence="4">J domain-containing protein</fullName>
    </recommendedName>
</protein>
<accession>A0A1I1XH10</accession>
<dbReference type="RefSeq" id="WP_245755456.1">
    <property type="nucleotide sequence ID" value="NZ_FOMZ01000007.1"/>
</dbReference>
<gene>
    <name evidence="2" type="ORF">SAMN04487819_107160</name>
</gene>
<evidence type="ECO:0000256" key="1">
    <source>
        <dbReference type="SAM" id="MobiDB-lite"/>
    </source>
</evidence>
<dbReference type="AlphaFoldDB" id="A0A1I1XH10"/>
<feature type="region of interest" description="Disordered" evidence="1">
    <location>
        <begin position="57"/>
        <end position="80"/>
    </location>
</feature>
<reference evidence="3" key="1">
    <citation type="submission" date="2016-10" db="EMBL/GenBank/DDBJ databases">
        <authorList>
            <person name="Varghese N."/>
            <person name="Submissions S."/>
        </authorList>
    </citation>
    <scope>NUCLEOTIDE SEQUENCE [LARGE SCALE GENOMIC DNA]</scope>
    <source>
        <strain evidence="3">DSM 45004</strain>
    </source>
</reference>
<dbReference type="Proteomes" id="UP000198716">
    <property type="component" value="Unassembled WGS sequence"/>
</dbReference>
<proteinExistence type="predicted"/>
<evidence type="ECO:0000313" key="2">
    <source>
        <dbReference type="EMBL" id="SFE06471.1"/>
    </source>
</evidence>
<name>A0A1I1XH10_9ACTN</name>
<organism evidence="2 3">
    <name type="scientific">Actinopolyspora alba</name>
    <dbReference type="NCBI Taxonomy" id="673379"/>
    <lineage>
        <taxon>Bacteria</taxon>
        <taxon>Bacillati</taxon>
        <taxon>Actinomycetota</taxon>
        <taxon>Actinomycetes</taxon>
        <taxon>Actinopolysporales</taxon>
        <taxon>Actinopolysporaceae</taxon>
        <taxon>Actinopolyspora</taxon>
        <taxon>Actinopolyspora alba group</taxon>
    </lineage>
</organism>
<feature type="region of interest" description="Disordered" evidence="1">
    <location>
        <begin position="1"/>
        <end position="25"/>
    </location>
</feature>